<name>A0A7R9JS35_TIMGE</name>
<evidence type="ECO:0000313" key="2">
    <source>
        <dbReference type="EMBL" id="CAD7588271.1"/>
    </source>
</evidence>
<feature type="domain" description="Malonyl-CoA:ACP transacylase (MAT)" evidence="1">
    <location>
        <begin position="9"/>
        <end position="293"/>
    </location>
</feature>
<dbReference type="PANTHER" id="PTHR43775:SF23">
    <property type="entry name" value="FATTY ACID SYNTHASE 3"/>
    <property type="match status" value="1"/>
</dbReference>
<dbReference type="Gene3D" id="1.10.287.1960">
    <property type="match status" value="1"/>
</dbReference>
<reference evidence="2" key="1">
    <citation type="submission" date="2020-11" db="EMBL/GenBank/DDBJ databases">
        <authorList>
            <person name="Tran Van P."/>
        </authorList>
    </citation>
    <scope>NUCLEOTIDE SEQUENCE</scope>
</reference>
<evidence type="ECO:0000259" key="1">
    <source>
        <dbReference type="SMART" id="SM00827"/>
    </source>
</evidence>
<organism evidence="2">
    <name type="scientific">Timema genevievae</name>
    <name type="common">Walking stick</name>
    <dbReference type="NCBI Taxonomy" id="629358"/>
    <lineage>
        <taxon>Eukaryota</taxon>
        <taxon>Metazoa</taxon>
        <taxon>Ecdysozoa</taxon>
        <taxon>Arthropoda</taxon>
        <taxon>Hexapoda</taxon>
        <taxon>Insecta</taxon>
        <taxon>Pterygota</taxon>
        <taxon>Neoptera</taxon>
        <taxon>Polyneoptera</taxon>
        <taxon>Phasmatodea</taxon>
        <taxon>Timematodea</taxon>
        <taxon>Timematoidea</taxon>
        <taxon>Timematidae</taxon>
        <taxon>Timema</taxon>
    </lineage>
</organism>
<accession>A0A7R9JS35</accession>
<sequence>MPKGAKRKKGIISTDPIWKLAEFCALPTQGMLAVSDPTQSRENTHHEDKEEREKIPNYSVVISRIALVDFMKAINIIPDGYIGHSVGELGCAYIDGCLTAEETILAAYYRGLASKEAELIPGYMAAIGLGYTDLKDMCPPEIDIACHNSSNSCTISGPKEIVEYFVKELQEKKIFARAVNVANIAYHSRYIKPAAPKLLEYLKQLLTNPKVRSSKWISSSVPKSEWDTPLAKYSSAEYHTNNLLNSVLFEESTKLIQNNAVVIEIAPHGLLQTIIKKSFGPDCIHISLTLRGHPNSAEFLLAAVGKIYTAGLLPKVSNLYSPVQYPVSRGTASLSSLVTWDHHSNWQTALDIDTRILAIVGDTKQALLQLNLDKEDRQQKQFKETSVMFQDLRVYKNLEIPQKGCSATVKWTDFEVVYQNTIGVVRGGGVEIQGLKIFHEEIIRKNEVVTKLQGVKFLPHINPRLTADVKTVSGTNSRLILSPNSSIILLITPIFNLEECVSLLNKKSCFILARNFDKQIPKINHGLEEVPILENASVISLTGEESSWHGQLLSCLNNGHGDYSRVYVVANINPLEHGRKLIKQLSREPKAYKLRLGELHAVMVFLRALGTLEENSENDDACIEACLYGPATTRHILKCSHYKRALRVMNQGANNSLLEILSNADFIKEMEKWEELKSSNAMFEPMKNNTHWVESFLFFIEASRNGDLSLHLEAVEALTSGHTRSNINVHYEDNNHEEADTLMTCLEVEASCQYSDAPMVFFSPDTDVLVLVLEHYDKLGKRTLLSMASGMYMKADVKLLRAMMKLTVQEVKDELENFACSMYCPKVSPTSELSENVTGLLSGLVVFSADPFDLSSSDSSLTGSPSSILSLLPHDLS</sequence>
<dbReference type="EMBL" id="OE839701">
    <property type="protein sequence ID" value="CAD7588271.1"/>
    <property type="molecule type" value="Genomic_DNA"/>
</dbReference>
<dbReference type="InterPro" id="IPR016035">
    <property type="entry name" value="Acyl_Trfase/lysoPLipase"/>
</dbReference>
<dbReference type="SUPFAM" id="SSF52151">
    <property type="entry name" value="FabD/lysophospholipase-like"/>
    <property type="match status" value="1"/>
</dbReference>
<dbReference type="GO" id="GO:0006633">
    <property type="term" value="P:fatty acid biosynthetic process"/>
    <property type="evidence" value="ECO:0007669"/>
    <property type="project" value="TreeGrafter"/>
</dbReference>
<dbReference type="SUPFAM" id="SSF55048">
    <property type="entry name" value="Probable ACP-binding domain of malonyl-CoA ACP transacylase"/>
    <property type="match status" value="1"/>
</dbReference>
<proteinExistence type="predicted"/>
<dbReference type="InterPro" id="IPR050091">
    <property type="entry name" value="PKS_NRPS_Biosynth_Enz"/>
</dbReference>
<dbReference type="Gene3D" id="3.30.70.3290">
    <property type="match status" value="1"/>
</dbReference>
<dbReference type="Pfam" id="PF00698">
    <property type="entry name" value="Acyl_transf_1"/>
    <property type="match status" value="1"/>
</dbReference>
<dbReference type="InterPro" id="IPR016036">
    <property type="entry name" value="Malonyl_transacylase_ACP-bd"/>
</dbReference>
<dbReference type="AlphaFoldDB" id="A0A7R9JS35"/>
<dbReference type="InterPro" id="IPR014043">
    <property type="entry name" value="Acyl_transferase_dom"/>
</dbReference>
<dbReference type="GO" id="GO:0004312">
    <property type="term" value="F:fatty acid synthase activity"/>
    <property type="evidence" value="ECO:0007669"/>
    <property type="project" value="TreeGrafter"/>
</dbReference>
<protein>
    <recommendedName>
        <fullName evidence="1">Malonyl-CoA:ACP transacylase (MAT) domain-containing protein</fullName>
    </recommendedName>
</protein>
<dbReference type="PANTHER" id="PTHR43775">
    <property type="entry name" value="FATTY ACID SYNTHASE"/>
    <property type="match status" value="1"/>
</dbReference>
<gene>
    <name evidence="2" type="ORF">TGEB3V08_LOCUS2356</name>
</gene>
<dbReference type="SMART" id="SM00827">
    <property type="entry name" value="PKS_AT"/>
    <property type="match status" value="1"/>
</dbReference>
<dbReference type="Gene3D" id="3.30.70.250">
    <property type="entry name" value="Malonyl-CoA ACP transacylase, ACP-binding"/>
    <property type="match status" value="1"/>
</dbReference>